<dbReference type="AlphaFoldDB" id="A0A9X7NWU3"/>
<keyword evidence="2" id="KW-1185">Reference proteome</keyword>
<comment type="caution">
    <text evidence="1">The sequence shown here is derived from an EMBL/GenBank/DDBJ whole genome shotgun (WGS) entry which is preliminary data.</text>
</comment>
<sequence length="127" mass="13388">MKAQIGSTAQVLILSEPRTKYAYVDGKRSTQVERDPATNLDVATVRVAANTPFGLVEATAWIPTSTAPTARTEALAELTGQLEMEIAGGDFGATRNTIRGIENIKVLGDFTSAITALANAKLPAQKA</sequence>
<gene>
    <name evidence="1" type="ORF">C5U48_20710</name>
</gene>
<evidence type="ECO:0000313" key="1">
    <source>
        <dbReference type="EMBL" id="PQM50303.1"/>
    </source>
</evidence>
<reference evidence="1 2" key="1">
    <citation type="submission" date="2018-02" db="EMBL/GenBank/DDBJ databases">
        <title>Draft genome sequence of Mycobacterium virginiense isolated from mud of a swine farm in Japan.</title>
        <authorList>
            <person name="Ohya K."/>
        </authorList>
    </citation>
    <scope>NUCLEOTIDE SEQUENCE [LARGE SCALE GENOMIC DNA]</scope>
    <source>
        <strain evidence="1 2">GF75</strain>
    </source>
</reference>
<protein>
    <submittedName>
        <fullName evidence="1">Uncharacterized protein</fullName>
    </submittedName>
</protein>
<proteinExistence type="predicted"/>
<evidence type="ECO:0000313" key="2">
    <source>
        <dbReference type="Proteomes" id="UP000237911"/>
    </source>
</evidence>
<dbReference type="EMBL" id="PUEV01000106">
    <property type="protein sequence ID" value="PQM50303.1"/>
    <property type="molecule type" value="Genomic_DNA"/>
</dbReference>
<organism evidence="1 2">
    <name type="scientific">Mycolicibacter virginiensis</name>
    <dbReference type="NCBI Taxonomy" id="1795032"/>
    <lineage>
        <taxon>Bacteria</taxon>
        <taxon>Bacillati</taxon>
        <taxon>Actinomycetota</taxon>
        <taxon>Actinomycetes</taxon>
        <taxon>Mycobacteriales</taxon>
        <taxon>Mycobacteriaceae</taxon>
        <taxon>Mycolicibacter</taxon>
    </lineage>
</organism>
<dbReference type="RefSeq" id="WP_105295728.1">
    <property type="nucleotide sequence ID" value="NZ_PUEV01000106.1"/>
</dbReference>
<dbReference type="Proteomes" id="UP000237911">
    <property type="component" value="Unassembled WGS sequence"/>
</dbReference>
<name>A0A9X7NWU3_9MYCO</name>
<accession>A0A9X7NWU3</accession>